<dbReference type="Gene3D" id="2.40.50.100">
    <property type="match status" value="1"/>
</dbReference>
<dbReference type="Proteomes" id="UP000462376">
    <property type="component" value="Unassembled WGS sequence"/>
</dbReference>
<dbReference type="PANTHER" id="PTHR30469">
    <property type="entry name" value="MULTIDRUG RESISTANCE PROTEIN MDTA"/>
    <property type="match status" value="1"/>
</dbReference>
<evidence type="ECO:0000256" key="1">
    <source>
        <dbReference type="ARBA" id="ARBA00009477"/>
    </source>
</evidence>
<comment type="similarity">
    <text evidence="1">Belongs to the membrane fusion protein (MFP) (TC 8.A.1) family.</text>
</comment>
<gene>
    <name evidence="4" type="ORF">GAP47_03055</name>
    <name evidence="3" type="ORF">GAP55_11555</name>
</gene>
<evidence type="ECO:0000313" key="5">
    <source>
        <dbReference type="Proteomes" id="UP000462376"/>
    </source>
</evidence>
<accession>A0A139KIP4</accession>
<dbReference type="GO" id="GO:0015562">
    <property type="term" value="F:efflux transmembrane transporter activity"/>
    <property type="evidence" value="ECO:0007669"/>
    <property type="project" value="TreeGrafter"/>
</dbReference>
<dbReference type="EMBL" id="WCTL01000002">
    <property type="protein sequence ID" value="KAB4240146.1"/>
    <property type="molecule type" value="Genomic_DNA"/>
</dbReference>
<sequence>MNMKTQNYRYLLCMAVALLAACSDAGKGKESEEGVATVLPSESNEVTVKVLKRATFEHELVSNGKVTAGAMADLRFETTGVVAHIYVKNGAPVRKGQKLAELDKFRLKNKTAQAKDALDKAELELQDVLIGQGYPVGDASKVPADIMKLARVRSGYDQSLAQYELAAYEEEHATLVAPFDGVVANLFSKPFNEASTSEAFCSIIGTQGMEVDFTVLESELPLIKSGDKVIVTPYSDAGFRQEGRITQINPLVDDKGMVKVKAAVNGKGRLFSGMNVRVNVHRSLGGQLVIPKSAVVLRSGKQVVFTLKDEKAQWNYVQTGLENAESYSMADDALKEGDTVIVTGNVNLAHEAPVKVVEN</sequence>
<keyword evidence="2" id="KW-0732">Signal</keyword>
<dbReference type="SUPFAM" id="SSF111369">
    <property type="entry name" value="HlyD-like secretion proteins"/>
    <property type="match status" value="1"/>
</dbReference>
<dbReference type="STRING" id="820.ERS852554_03274"/>
<evidence type="ECO:0000256" key="2">
    <source>
        <dbReference type="SAM" id="SignalP"/>
    </source>
</evidence>
<organism evidence="4 5">
    <name type="scientific">Bacteroides uniformis</name>
    <dbReference type="NCBI Taxonomy" id="820"/>
    <lineage>
        <taxon>Bacteria</taxon>
        <taxon>Pseudomonadati</taxon>
        <taxon>Bacteroidota</taxon>
        <taxon>Bacteroidia</taxon>
        <taxon>Bacteroidales</taxon>
        <taxon>Bacteroidaceae</taxon>
        <taxon>Bacteroides</taxon>
    </lineage>
</organism>
<dbReference type="Proteomes" id="UP000466952">
    <property type="component" value="Unassembled WGS sequence"/>
</dbReference>
<evidence type="ECO:0000313" key="6">
    <source>
        <dbReference type="Proteomes" id="UP000466952"/>
    </source>
</evidence>
<evidence type="ECO:0000313" key="4">
    <source>
        <dbReference type="EMBL" id="KAB4240146.1"/>
    </source>
</evidence>
<feature type="signal peptide" evidence="2">
    <location>
        <begin position="1"/>
        <end position="25"/>
    </location>
</feature>
<dbReference type="Gene3D" id="2.40.30.170">
    <property type="match status" value="1"/>
</dbReference>
<proteinExistence type="inferred from homology"/>
<dbReference type="EMBL" id="WCTR01000007">
    <property type="protein sequence ID" value="KAB4212366.1"/>
    <property type="molecule type" value="Genomic_DNA"/>
</dbReference>
<protein>
    <submittedName>
        <fullName evidence="4">Efflux RND transporter periplasmic adaptor subunit</fullName>
    </submittedName>
</protein>
<dbReference type="AlphaFoldDB" id="A0A139KIP4"/>
<comment type="caution">
    <text evidence="4">The sequence shown here is derived from an EMBL/GenBank/DDBJ whole genome shotgun (WGS) entry which is preliminary data.</text>
</comment>
<dbReference type="PROSITE" id="PS51257">
    <property type="entry name" value="PROKAR_LIPOPROTEIN"/>
    <property type="match status" value="1"/>
</dbReference>
<evidence type="ECO:0000313" key="3">
    <source>
        <dbReference type="EMBL" id="KAB4212366.1"/>
    </source>
</evidence>
<dbReference type="InterPro" id="IPR006143">
    <property type="entry name" value="RND_pump_MFP"/>
</dbReference>
<reference evidence="5 6" key="1">
    <citation type="journal article" date="2019" name="Nat. Med.">
        <title>A library of human gut bacterial isolates paired with longitudinal multiomics data enables mechanistic microbiome research.</title>
        <authorList>
            <person name="Poyet M."/>
            <person name="Groussin M."/>
            <person name="Gibbons S.M."/>
            <person name="Avila-Pacheco J."/>
            <person name="Jiang X."/>
            <person name="Kearney S.M."/>
            <person name="Perrotta A.R."/>
            <person name="Berdy B."/>
            <person name="Zhao S."/>
            <person name="Lieberman T.D."/>
            <person name="Swanson P.K."/>
            <person name="Smith M."/>
            <person name="Roesemann S."/>
            <person name="Alexander J.E."/>
            <person name="Rich S.A."/>
            <person name="Livny J."/>
            <person name="Vlamakis H."/>
            <person name="Clish C."/>
            <person name="Bullock K."/>
            <person name="Deik A."/>
            <person name="Scott J."/>
            <person name="Pierce K.A."/>
            <person name="Xavier R.J."/>
            <person name="Alm E.J."/>
        </authorList>
    </citation>
    <scope>NUCLEOTIDE SEQUENCE [LARGE SCALE GENOMIC DNA]</scope>
    <source>
        <strain evidence="3 6">BIOML-A11</strain>
        <strain evidence="4 5">BIOML-A5</strain>
    </source>
</reference>
<dbReference type="NCBIfam" id="TIGR01730">
    <property type="entry name" value="RND_mfp"/>
    <property type="match status" value="1"/>
</dbReference>
<name>A0A139KIP4_BACUN</name>
<feature type="chain" id="PRO_5043134462" evidence="2">
    <location>
        <begin position="26"/>
        <end position="359"/>
    </location>
</feature>
<dbReference type="GO" id="GO:1990281">
    <property type="term" value="C:efflux pump complex"/>
    <property type="evidence" value="ECO:0007669"/>
    <property type="project" value="TreeGrafter"/>
</dbReference>
<dbReference type="PANTHER" id="PTHR30469:SF15">
    <property type="entry name" value="HLYD FAMILY OF SECRETION PROTEINS"/>
    <property type="match status" value="1"/>
</dbReference>
<dbReference type="Gene3D" id="2.40.420.20">
    <property type="match status" value="1"/>
</dbReference>